<keyword evidence="3" id="KW-1185">Reference proteome</keyword>
<proteinExistence type="predicted"/>
<dbReference type="Proteomes" id="UP000199752">
    <property type="component" value="Chromosome 8"/>
</dbReference>
<dbReference type="Proteomes" id="UP001429100">
    <property type="component" value="Unassembled WGS sequence"/>
</dbReference>
<organism evidence="1">
    <name type="scientific">Cryptosporidium hominis</name>
    <dbReference type="NCBI Taxonomy" id="237895"/>
    <lineage>
        <taxon>Eukaryota</taxon>
        <taxon>Sar</taxon>
        <taxon>Alveolata</taxon>
        <taxon>Apicomplexa</taxon>
        <taxon>Conoidasida</taxon>
        <taxon>Coccidia</taxon>
        <taxon>Eucoccidiorida</taxon>
        <taxon>Eimeriorina</taxon>
        <taxon>Cryptosporidiidae</taxon>
        <taxon>Cryptosporidium</taxon>
    </lineage>
</organism>
<sequence>MKCFYVLPLNNSDVFSDLGIRIFESIYERKSWVPKQISLSNIYETDLDSEDFRQNVLNSIIRQISMFNPIRYEGICHLQDTSYRGFSSLWRISEQLGVIFIMVINKETFSLRGKSTLDFVVDWSEKFIQSGNELVANDILIVLHILAPAGQLQLLNDDILSKIELMVNKAIRSY</sequence>
<dbReference type="AlphaFoldDB" id="A0A0S4TL15"/>
<dbReference type="EMBL" id="JTAI01000002">
    <property type="protein sequence ID" value="PPS97948.1"/>
    <property type="molecule type" value="Genomic_DNA"/>
</dbReference>
<reference evidence="2 3" key="3">
    <citation type="submission" date="2017-10" db="EMBL/GenBank/DDBJ databases">
        <title>Consistent, comparative and evidence-based genome annotation and re-annotation for the closely-related species, Cryptosporidium parvum, C. hominis and C. tyzzeri.</title>
        <authorList>
            <person name="Baptista R.P."/>
            <person name="Li Y."/>
            <person name="Sateriale A."/>
            <person name="Striepen B."/>
            <person name="Kissinger J.C."/>
        </authorList>
    </citation>
    <scope>NUCLEOTIDE SEQUENCE [LARGE SCALE GENOMIC DNA]</scope>
    <source>
        <strain evidence="2">30976</strain>
    </source>
</reference>
<gene>
    <name evidence="1" type="ORF">CHUDEA8_5100</name>
    <name evidence="2" type="ORF">GY17_00000961</name>
</gene>
<evidence type="ECO:0000313" key="3">
    <source>
        <dbReference type="Proteomes" id="UP001429100"/>
    </source>
</evidence>
<reference evidence="1" key="2">
    <citation type="submission" date="2015-08" db="EMBL/GenBank/DDBJ databases">
        <authorList>
            <person name="Babu N.S."/>
            <person name="Beckwith C.J."/>
            <person name="Beseler K.G."/>
            <person name="Brison A."/>
            <person name="Carone J.V."/>
            <person name="Caskin T.P."/>
            <person name="Diamond M."/>
            <person name="Durham M.E."/>
            <person name="Foxe J.M."/>
            <person name="Go M."/>
            <person name="Henderson B.A."/>
            <person name="Jones I.B."/>
            <person name="McGettigan J.A."/>
            <person name="Micheletti S.J."/>
            <person name="Nasrallah M.E."/>
            <person name="Ortiz D."/>
            <person name="Piller C.R."/>
            <person name="Privatt S.R."/>
            <person name="Schneider S.L."/>
            <person name="Sharp S."/>
            <person name="Smith T.C."/>
            <person name="Stanton J.D."/>
            <person name="Ullery H.E."/>
            <person name="Wilson R.J."/>
            <person name="Serrano M.G."/>
            <person name="Buck G."/>
            <person name="Lee V."/>
            <person name="Wang Y."/>
            <person name="Carvalho R."/>
            <person name="Voegtly L."/>
            <person name="Shi R."/>
            <person name="Duckworth R."/>
            <person name="Johnson A."/>
            <person name="Loviza R."/>
            <person name="Walstead R."/>
            <person name="Shah Z."/>
            <person name="Kiflezghi M."/>
            <person name="Wade K."/>
            <person name="Ball S.L."/>
            <person name="Bradley K.W."/>
            <person name="Asai D.J."/>
            <person name="Bowman C.A."/>
            <person name="Russell D.A."/>
            <person name="Pope W.H."/>
            <person name="Jacobs-Sera D."/>
            <person name="Hendrix R.W."/>
            <person name="Hatfull G.F."/>
        </authorList>
    </citation>
    <scope>NUCLEOTIDE SEQUENCE [LARGE SCALE GENOMIC DNA]</scope>
</reference>
<accession>A0A0S4TL15</accession>
<dbReference type="OrthoDB" id="341394at2759"/>
<reference evidence="2 3" key="1">
    <citation type="submission" date="2014-11" db="EMBL/GenBank/DDBJ databases">
        <title>Comparative genomic analysis of Cryptosporidium hominis reveals occurrence of genetic recombination in virulent subtypes.</title>
        <authorList>
            <person name="Guo Y."/>
            <person name="Tang K."/>
            <person name="Frace M."/>
            <person name="Li N."/>
            <person name="Roellig D.M."/>
            <person name="Sammons S."/>
            <person name="Knipe K."/>
            <person name="Rowe L."/>
            <person name="Feng Y."/>
            <person name="Xiao L."/>
        </authorList>
    </citation>
    <scope>NUCLEOTIDE SEQUENCE [LARGE SCALE GENOMIC DNA]</scope>
    <source>
        <strain evidence="2">30976</strain>
    </source>
</reference>
<dbReference type="VEuPathDB" id="CryptoDB:GY17_00000961"/>
<evidence type="ECO:0000313" key="1">
    <source>
        <dbReference type="EMBL" id="CUV08062.1"/>
    </source>
</evidence>
<protein>
    <submittedName>
        <fullName evidence="1">Uncharacterized protein</fullName>
    </submittedName>
</protein>
<dbReference type="EMBL" id="LN877954">
    <property type="protein sequence ID" value="CUV08062.1"/>
    <property type="molecule type" value="Genomic_DNA"/>
</dbReference>
<evidence type="ECO:0000313" key="2">
    <source>
        <dbReference type="EMBL" id="PPS97948.1"/>
    </source>
</evidence>
<dbReference type="VEuPathDB" id="CryptoDB:ChTU502y2012_400fg0165"/>
<dbReference type="VEuPathDB" id="CryptoDB:CHUDEA8_5100"/>
<name>A0A0S4TL15_CRYHO</name>